<dbReference type="RefSeq" id="WP_380702084.1">
    <property type="nucleotide sequence ID" value="NZ_JBHSAP010000007.1"/>
</dbReference>
<comment type="similarity">
    <text evidence="1">Belongs to the ROK (NagC/XylR) family.</text>
</comment>
<dbReference type="Pfam" id="PF00480">
    <property type="entry name" value="ROK"/>
    <property type="match status" value="1"/>
</dbReference>
<dbReference type="SUPFAM" id="SSF53067">
    <property type="entry name" value="Actin-like ATPase domain"/>
    <property type="match status" value="1"/>
</dbReference>
<keyword evidence="4" id="KW-1185">Reference proteome</keyword>
<evidence type="ECO:0000313" key="3">
    <source>
        <dbReference type="EMBL" id="MFC4075811.1"/>
    </source>
</evidence>
<gene>
    <name evidence="3" type="ORF">ACFOUO_03205</name>
</gene>
<protein>
    <submittedName>
        <fullName evidence="3">ROK family protein</fullName>
    </submittedName>
</protein>
<dbReference type="Gene3D" id="3.30.420.40">
    <property type="match status" value="2"/>
</dbReference>
<dbReference type="InterPro" id="IPR043129">
    <property type="entry name" value="ATPase_NBD"/>
</dbReference>
<reference evidence="4" key="1">
    <citation type="journal article" date="2019" name="Int. J. Syst. Evol. Microbiol.">
        <title>The Global Catalogue of Microorganisms (GCM) 10K type strain sequencing project: providing services to taxonomists for standard genome sequencing and annotation.</title>
        <authorList>
            <consortium name="The Broad Institute Genomics Platform"/>
            <consortium name="The Broad Institute Genome Sequencing Center for Infectious Disease"/>
            <person name="Wu L."/>
            <person name="Ma J."/>
        </authorList>
    </citation>
    <scope>NUCLEOTIDE SEQUENCE [LARGE SCALE GENOMIC DNA]</scope>
    <source>
        <strain evidence="4">IBRC-M 10813</strain>
    </source>
</reference>
<dbReference type="EMBL" id="JBHSAP010000007">
    <property type="protein sequence ID" value="MFC4075811.1"/>
    <property type="molecule type" value="Genomic_DNA"/>
</dbReference>
<evidence type="ECO:0000256" key="2">
    <source>
        <dbReference type="SAM" id="MobiDB-lite"/>
    </source>
</evidence>
<comment type="caution">
    <text evidence="3">The sequence shown here is derived from an EMBL/GenBank/DDBJ whole genome shotgun (WGS) entry which is preliminary data.</text>
</comment>
<evidence type="ECO:0000256" key="1">
    <source>
        <dbReference type="ARBA" id="ARBA00006479"/>
    </source>
</evidence>
<dbReference type="InterPro" id="IPR000600">
    <property type="entry name" value="ROK"/>
</dbReference>
<proteinExistence type="inferred from homology"/>
<name>A0ABV8JAM4_9BACL</name>
<organism evidence="3 4">
    <name type="scientific">Salinithrix halophila</name>
    <dbReference type="NCBI Taxonomy" id="1485204"/>
    <lineage>
        <taxon>Bacteria</taxon>
        <taxon>Bacillati</taxon>
        <taxon>Bacillota</taxon>
        <taxon>Bacilli</taxon>
        <taxon>Bacillales</taxon>
        <taxon>Thermoactinomycetaceae</taxon>
        <taxon>Salinithrix</taxon>
    </lineage>
</organism>
<accession>A0ABV8JAM4</accession>
<sequence length="343" mass="37048">MKETGQVTMGVDIGGSKVAAAVIDEKGNRLSRAEMPSIPDDREAMFKRTVECIQEAMDAAHLLPANRAAIGVGVPGKVDRERGIAVIQNNLPWGNFPLLNRLRLFFPAPMVLDNDVVMAAQGEWAIRGADSTQSFIYFTISTGIACCIIEKGRIIRGAGLSGEVGLTFFSGNGGRLEERAAGPAICRWASRKRQAEVTTRETVEAYREKEAWAAAVMEPILDEWARGLYAVFCLVDPHCLVIGGGVIHRHPFLLDEIRSRLATLAIKEQRDLPERVFPAILGGDAGLVGAALAARSSALPDSPHAKGRGGENHGESAGTYRYSSHSTTEDTEKAELRGAKERS</sequence>
<evidence type="ECO:0000313" key="4">
    <source>
        <dbReference type="Proteomes" id="UP001595843"/>
    </source>
</evidence>
<feature type="compositionally biased region" description="Basic and acidic residues" evidence="2">
    <location>
        <begin position="327"/>
        <end position="343"/>
    </location>
</feature>
<feature type="region of interest" description="Disordered" evidence="2">
    <location>
        <begin position="298"/>
        <end position="343"/>
    </location>
</feature>
<dbReference type="PANTHER" id="PTHR18964:SF149">
    <property type="entry name" value="BIFUNCTIONAL UDP-N-ACETYLGLUCOSAMINE 2-EPIMERASE_N-ACETYLMANNOSAMINE KINASE"/>
    <property type="match status" value="1"/>
</dbReference>
<dbReference type="Proteomes" id="UP001595843">
    <property type="component" value="Unassembled WGS sequence"/>
</dbReference>
<dbReference type="PANTHER" id="PTHR18964">
    <property type="entry name" value="ROK (REPRESSOR, ORF, KINASE) FAMILY"/>
    <property type="match status" value="1"/>
</dbReference>